<gene>
    <name evidence="2" type="ORF">N0V87_010622</name>
</gene>
<dbReference type="EMBL" id="JAPEUV010000297">
    <property type="protein sequence ID" value="KAJ4329722.1"/>
    <property type="molecule type" value="Genomic_DNA"/>
</dbReference>
<evidence type="ECO:0000313" key="3">
    <source>
        <dbReference type="Proteomes" id="UP001140562"/>
    </source>
</evidence>
<proteinExistence type="predicted"/>
<evidence type="ECO:0000313" key="2">
    <source>
        <dbReference type="EMBL" id="KAJ4329722.1"/>
    </source>
</evidence>
<comment type="caution">
    <text evidence="2">The sequence shown here is derived from an EMBL/GenBank/DDBJ whole genome shotgun (WGS) entry which is preliminary data.</text>
</comment>
<protein>
    <submittedName>
        <fullName evidence="2">Uncharacterized protein</fullName>
    </submittedName>
</protein>
<dbReference type="AlphaFoldDB" id="A0A9W8WNY8"/>
<dbReference type="Proteomes" id="UP001140562">
    <property type="component" value="Unassembled WGS sequence"/>
</dbReference>
<accession>A0A9W8WNY8</accession>
<keyword evidence="3" id="KW-1185">Reference proteome</keyword>
<feature type="compositionally biased region" description="Polar residues" evidence="1">
    <location>
        <begin position="181"/>
        <end position="192"/>
    </location>
</feature>
<name>A0A9W8WNY8_9PLEO</name>
<reference evidence="2" key="1">
    <citation type="submission" date="2022-10" db="EMBL/GenBank/DDBJ databases">
        <title>Tapping the CABI collections for fungal endophytes: first genome assemblies for Collariella, Neodidymelliopsis, Ascochyta clinopodiicola, Didymella pomorum, Didymosphaeria variabile, Neocosmospora piperis and Neocucurbitaria cava.</title>
        <authorList>
            <person name="Hill R."/>
        </authorList>
    </citation>
    <scope>NUCLEOTIDE SEQUENCE</scope>
    <source>
        <strain evidence="2">IMI 360193</strain>
    </source>
</reference>
<evidence type="ECO:0000256" key="1">
    <source>
        <dbReference type="SAM" id="MobiDB-lite"/>
    </source>
</evidence>
<organism evidence="2 3">
    <name type="scientific">Didymella glomerata</name>
    <dbReference type="NCBI Taxonomy" id="749621"/>
    <lineage>
        <taxon>Eukaryota</taxon>
        <taxon>Fungi</taxon>
        <taxon>Dikarya</taxon>
        <taxon>Ascomycota</taxon>
        <taxon>Pezizomycotina</taxon>
        <taxon>Dothideomycetes</taxon>
        <taxon>Pleosporomycetidae</taxon>
        <taxon>Pleosporales</taxon>
        <taxon>Pleosporineae</taxon>
        <taxon>Didymellaceae</taxon>
        <taxon>Didymella</taxon>
    </lineage>
</organism>
<feature type="compositionally biased region" description="Low complexity" evidence="1">
    <location>
        <begin position="153"/>
        <end position="168"/>
    </location>
</feature>
<feature type="region of interest" description="Disordered" evidence="1">
    <location>
        <begin position="139"/>
        <end position="193"/>
    </location>
</feature>
<sequence length="292" mass="32906">MHTKNNTAQPDNAHLTLTSAQGEFLLQLYTDIRRLLHDDIAAQDNFFHLSEELQDLIETHLGGQCDHARCYIDFYRRCCLKLIINAQKVVVWQLDQADLNEEHVRYQQASGDTDVDVAPQQQRLIAWEVIRYIQDHQATSMRHSDKDDTNPHSNSNDLSLRPSSRSSPALQTPLQPDAANEPSNAQSSSPTRPSCDRLLHLFTSAQAWFEGDRGAQDNVCGRFHDIVFAAEDLRDLPGASDVLGVGMRELLMRLVAAVRAVTQHQFLCSLSDEQFIRDARVLDGADAGEFEE</sequence>